<organism evidence="1">
    <name type="scientific">Rhizophora mucronata</name>
    <name type="common">Asiatic mangrove</name>
    <dbReference type="NCBI Taxonomy" id="61149"/>
    <lineage>
        <taxon>Eukaryota</taxon>
        <taxon>Viridiplantae</taxon>
        <taxon>Streptophyta</taxon>
        <taxon>Embryophyta</taxon>
        <taxon>Tracheophyta</taxon>
        <taxon>Spermatophyta</taxon>
        <taxon>Magnoliopsida</taxon>
        <taxon>eudicotyledons</taxon>
        <taxon>Gunneridae</taxon>
        <taxon>Pentapetalae</taxon>
        <taxon>rosids</taxon>
        <taxon>fabids</taxon>
        <taxon>Malpighiales</taxon>
        <taxon>Rhizophoraceae</taxon>
        <taxon>Rhizophora</taxon>
    </lineage>
</organism>
<proteinExistence type="predicted"/>
<name>A0A2P2P7H3_RHIMU</name>
<dbReference type="EMBL" id="GGEC01070077">
    <property type="protein sequence ID" value="MBX50561.1"/>
    <property type="molecule type" value="Transcribed_RNA"/>
</dbReference>
<sequence>MFLWVATTPSLTMVS</sequence>
<protein>
    <submittedName>
        <fullName evidence="1">Uncharacterized protein</fullName>
    </submittedName>
</protein>
<reference evidence="1" key="1">
    <citation type="submission" date="2018-02" db="EMBL/GenBank/DDBJ databases">
        <title>Rhizophora mucronata_Transcriptome.</title>
        <authorList>
            <person name="Meera S.P."/>
            <person name="Sreeshan A."/>
            <person name="Augustine A."/>
        </authorList>
    </citation>
    <scope>NUCLEOTIDE SEQUENCE</scope>
    <source>
        <tissue evidence="1">Leaf</tissue>
    </source>
</reference>
<evidence type="ECO:0000313" key="1">
    <source>
        <dbReference type="EMBL" id="MBX50561.1"/>
    </source>
</evidence>
<accession>A0A2P2P7H3</accession>